<dbReference type="InterPro" id="IPR013785">
    <property type="entry name" value="Aldolase_TIM"/>
</dbReference>
<comment type="cofactor">
    <cofactor evidence="1">
        <name>FMN</name>
        <dbReference type="ChEBI" id="CHEBI:58210"/>
    </cofactor>
</comment>
<dbReference type="Gene3D" id="3.50.50.60">
    <property type="entry name" value="FAD/NAD(P)-binding domain"/>
    <property type="match status" value="1"/>
</dbReference>
<keyword evidence="5" id="KW-0288">FMN</keyword>
<keyword evidence="13" id="KW-1185">Reference proteome</keyword>
<keyword evidence="6" id="KW-0479">Metal-binding</keyword>
<dbReference type="SUPFAM" id="SSF51971">
    <property type="entry name" value="Nucleotide-binding domain"/>
    <property type="match status" value="1"/>
</dbReference>
<dbReference type="SUPFAM" id="SSF51905">
    <property type="entry name" value="FAD/NAD(P)-binding domain"/>
    <property type="match status" value="1"/>
</dbReference>
<evidence type="ECO:0000256" key="6">
    <source>
        <dbReference type="ARBA" id="ARBA00022723"/>
    </source>
</evidence>
<comment type="cofactor">
    <cofactor evidence="2">
        <name>[4Fe-4S] cluster</name>
        <dbReference type="ChEBI" id="CHEBI:49883"/>
    </cofactor>
</comment>
<reference evidence="12 13" key="1">
    <citation type="submission" date="2022-10" db="EMBL/GenBank/DDBJ databases">
        <title>Defluviimonas sp. nov., isolated from ocean surface water.</title>
        <authorList>
            <person name="He W."/>
            <person name="Wang L."/>
            <person name="Zhang D.-F."/>
        </authorList>
    </citation>
    <scope>NUCLEOTIDE SEQUENCE [LARGE SCALE GENOMIC DNA]</scope>
    <source>
        <strain evidence="12 13">WL0075</strain>
    </source>
</reference>
<keyword evidence="4" id="KW-0285">Flavoprotein</keyword>
<keyword evidence="9" id="KW-0411">Iron-sulfur</keyword>
<protein>
    <submittedName>
        <fullName evidence="12">FAD-dependent oxidoreductase</fullName>
    </submittedName>
</protein>
<evidence type="ECO:0000256" key="2">
    <source>
        <dbReference type="ARBA" id="ARBA00001966"/>
    </source>
</evidence>
<dbReference type="Proteomes" id="UP001652503">
    <property type="component" value="Unassembled WGS sequence"/>
</dbReference>
<proteinExistence type="inferred from homology"/>
<dbReference type="Pfam" id="PF00724">
    <property type="entry name" value="Oxidored_FMN"/>
    <property type="match status" value="1"/>
</dbReference>
<dbReference type="InterPro" id="IPR036188">
    <property type="entry name" value="FAD/NAD-bd_sf"/>
</dbReference>
<dbReference type="CDD" id="cd04734">
    <property type="entry name" value="OYE_like_3_FMN"/>
    <property type="match status" value="1"/>
</dbReference>
<dbReference type="PRINTS" id="PR00411">
    <property type="entry name" value="PNDRDTASEI"/>
</dbReference>
<dbReference type="InterPro" id="IPR001155">
    <property type="entry name" value="OxRdtase_FMN_N"/>
</dbReference>
<dbReference type="InterPro" id="IPR051793">
    <property type="entry name" value="NADH:flavin_oxidoreductase"/>
</dbReference>
<comment type="caution">
    <text evidence="12">The sequence shown here is derived from an EMBL/GenBank/DDBJ whole genome shotgun (WGS) entry which is preliminary data.</text>
</comment>
<dbReference type="PRINTS" id="PR00368">
    <property type="entry name" value="FADPNR"/>
</dbReference>
<evidence type="ECO:0000259" key="11">
    <source>
        <dbReference type="Pfam" id="PF07992"/>
    </source>
</evidence>
<evidence type="ECO:0000256" key="7">
    <source>
        <dbReference type="ARBA" id="ARBA00023002"/>
    </source>
</evidence>
<evidence type="ECO:0000259" key="10">
    <source>
        <dbReference type="Pfam" id="PF00724"/>
    </source>
</evidence>
<feature type="domain" description="NADH:flavin oxidoreductase/NADH oxidase N-terminal" evidence="10">
    <location>
        <begin position="9"/>
        <end position="342"/>
    </location>
</feature>
<feature type="domain" description="FAD/NAD(P)-binding" evidence="11">
    <location>
        <begin position="390"/>
        <end position="619"/>
    </location>
</feature>
<dbReference type="Gene3D" id="3.40.50.720">
    <property type="entry name" value="NAD(P)-binding Rossmann-like Domain"/>
    <property type="match status" value="1"/>
</dbReference>
<dbReference type="RefSeq" id="WP_263723309.1">
    <property type="nucleotide sequence ID" value="NZ_JAOWLA010000027.1"/>
</dbReference>
<organism evidence="12 13">
    <name type="scientific">Albidovulum sediminicola</name>
    <dbReference type="NCBI Taxonomy" id="2984331"/>
    <lineage>
        <taxon>Bacteria</taxon>
        <taxon>Pseudomonadati</taxon>
        <taxon>Pseudomonadota</taxon>
        <taxon>Alphaproteobacteria</taxon>
        <taxon>Rhodobacterales</taxon>
        <taxon>Paracoccaceae</taxon>
        <taxon>Albidovulum</taxon>
    </lineage>
</organism>
<evidence type="ECO:0000313" key="13">
    <source>
        <dbReference type="Proteomes" id="UP001652503"/>
    </source>
</evidence>
<evidence type="ECO:0000256" key="9">
    <source>
        <dbReference type="ARBA" id="ARBA00023014"/>
    </source>
</evidence>
<keyword evidence="8" id="KW-0408">Iron</keyword>
<dbReference type="PANTHER" id="PTHR42917">
    <property type="entry name" value="2,4-DIENOYL-COA REDUCTASE"/>
    <property type="match status" value="1"/>
</dbReference>
<evidence type="ECO:0000256" key="1">
    <source>
        <dbReference type="ARBA" id="ARBA00001917"/>
    </source>
</evidence>
<evidence type="ECO:0000256" key="4">
    <source>
        <dbReference type="ARBA" id="ARBA00022630"/>
    </source>
</evidence>
<evidence type="ECO:0000256" key="3">
    <source>
        <dbReference type="ARBA" id="ARBA00011048"/>
    </source>
</evidence>
<evidence type="ECO:0000256" key="5">
    <source>
        <dbReference type="ARBA" id="ARBA00022643"/>
    </source>
</evidence>
<dbReference type="PANTHER" id="PTHR42917:SF2">
    <property type="entry name" value="2,4-DIENOYL-COA REDUCTASE [(2E)-ENOYL-COA-PRODUCING]"/>
    <property type="match status" value="1"/>
</dbReference>
<comment type="similarity">
    <text evidence="3">In the N-terminal section; belongs to the NADH:flavin oxidoreductase/NADH oxidase family.</text>
</comment>
<dbReference type="SUPFAM" id="SSF51395">
    <property type="entry name" value="FMN-linked oxidoreductases"/>
    <property type="match status" value="1"/>
</dbReference>
<evidence type="ECO:0000313" key="12">
    <source>
        <dbReference type="EMBL" id="MCV2866776.1"/>
    </source>
</evidence>
<dbReference type="Gene3D" id="3.20.20.70">
    <property type="entry name" value="Aldolase class I"/>
    <property type="match status" value="1"/>
</dbReference>
<accession>A0ABT2Z7N8</accession>
<evidence type="ECO:0000256" key="8">
    <source>
        <dbReference type="ARBA" id="ARBA00023004"/>
    </source>
</evidence>
<dbReference type="EMBL" id="JAOWLA010000027">
    <property type="protein sequence ID" value="MCV2866776.1"/>
    <property type="molecule type" value="Genomic_DNA"/>
</dbReference>
<sequence length="654" mass="69081">MTDQSAFPKLFQPLTIGGVTVRNRILSTGHDTTMATDGTVNDRIVAYHRARAAGGVGLIVCQVTGVHESARYTNHVLMGVDDGCIAGFAKLADAVHAEGARLFVQLFHPGREMTESLDGTAPVAWAPSVSPSERFHVIPRAMTPAMIREVLAGYGAAAARLQRARVDGVEIVASHGYLPAQFLNPAVNRREDDYGGSAENRRRFLHEAIEAARAATSPGFVVGLRISGDEMHEGGLTPDIALETIGSVADKVDYVSVVAGSSASLGGAVHIAPPMYMEPGYVAPFAARVKAAVSVPVMVTGRINQPQEAERILAAGAADMCGMTRALICDPEMPAKAEAGRFDDIRACIGCNQACIGHFHKGHAISCIQHPETGRELSFGTLSPAPVSRKVMVIGGGPGGMKAAAVAAARGHDVTLHEAEGQLGGQARLAQLLPRRSEFGGIITNLEHELKQSGARVVTRSRVDRAMIEDTAPDVVILATGATPLWPNQFHYEGEGQVLDAWQVLSGGANIGGSVVVADWKGDWIGMGVAELLAERGCHVRLAVNGLFAGETLQSYVRDANAARLHALGVEVIPYARLFGRDEDNVYLQHTASGEAVIIEDVATLVLAQGHAPDTALQDDLAGFAGEVIAIGDCQMPRSCEEAVLEGLQAAWRI</sequence>
<keyword evidence="7" id="KW-0560">Oxidoreductase</keyword>
<gene>
    <name evidence="12" type="ORF">OE647_18860</name>
</gene>
<dbReference type="InterPro" id="IPR023753">
    <property type="entry name" value="FAD/NAD-binding_dom"/>
</dbReference>
<name>A0ABT2Z7N8_9RHOB</name>
<dbReference type="Pfam" id="PF07992">
    <property type="entry name" value="Pyr_redox_2"/>
    <property type="match status" value="1"/>
</dbReference>